<keyword evidence="2" id="KW-0964">Secreted</keyword>
<dbReference type="GO" id="GO:0005975">
    <property type="term" value="P:carbohydrate metabolic process"/>
    <property type="evidence" value="ECO:0007669"/>
    <property type="project" value="UniProtKB-ARBA"/>
</dbReference>
<evidence type="ECO:0000313" key="9">
    <source>
        <dbReference type="EMBL" id="SDF57384.1"/>
    </source>
</evidence>
<evidence type="ECO:0000256" key="6">
    <source>
        <dbReference type="SAM" id="Phobius"/>
    </source>
</evidence>
<dbReference type="AlphaFoldDB" id="A0A1G7M6U4"/>
<evidence type="ECO:0000256" key="5">
    <source>
        <dbReference type="SAM" id="MobiDB-lite"/>
    </source>
</evidence>
<dbReference type="Proteomes" id="UP000199623">
    <property type="component" value="Unassembled WGS sequence"/>
</dbReference>
<organism evidence="9 10">
    <name type="scientific">Lentzea fradiae</name>
    <dbReference type="NCBI Taxonomy" id="200378"/>
    <lineage>
        <taxon>Bacteria</taxon>
        <taxon>Bacillati</taxon>
        <taxon>Actinomycetota</taxon>
        <taxon>Actinomycetes</taxon>
        <taxon>Pseudonocardiales</taxon>
        <taxon>Pseudonocardiaceae</taxon>
        <taxon>Lentzea</taxon>
    </lineage>
</organism>
<evidence type="ECO:0000256" key="4">
    <source>
        <dbReference type="ARBA" id="ARBA00023088"/>
    </source>
</evidence>
<evidence type="ECO:0000259" key="8">
    <source>
        <dbReference type="PROSITE" id="PS50847"/>
    </source>
</evidence>
<keyword evidence="1" id="KW-0134">Cell wall</keyword>
<keyword evidence="3 7" id="KW-0732">Signal</keyword>
<dbReference type="InterPro" id="IPR013783">
    <property type="entry name" value="Ig-like_fold"/>
</dbReference>
<keyword evidence="4" id="KW-0572">Peptidoglycan-anchor</keyword>
<feature type="domain" description="Gram-positive cocci surface proteins LPxTG" evidence="8">
    <location>
        <begin position="394"/>
        <end position="427"/>
    </location>
</feature>
<keyword evidence="6" id="KW-1133">Transmembrane helix</keyword>
<dbReference type="OrthoDB" id="3696737at2"/>
<dbReference type="STRING" id="200378.SAMN05216553_102128"/>
<name>A0A1G7M6U4_9PSEU</name>
<reference evidence="10" key="1">
    <citation type="submission" date="2016-10" db="EMBL/GenBank/DDBJ databases">
        <authorList>
            <person name="Varghese N."/>
            <person name="Submissions S."/>
        </authorList>
    </citation>
    <scope>NUCLEOTIDE SEQUENCE [LARGE SCALE GENOMIC DNA]</scope>
    <source>
        <strain evidence="10">CGMCC 4.3506</strain>
    </source>
</reference>
<accession>A0A1G7M6U4</accession>
<evidence type="ECO:0000256" key="2">
    <source>
        <dbReference type="ARBA" id="ARBA00022525"/>
    </source>
</evidence>
<dbReference type="EMBL" id="FNCC01000002">
    <property type="protein sequence ID" value="SDF57384.1"/>
    <property type="molecule type" value="Genomic_DNA"/>
</dbReference>
<feature type="transmembrane region" description="Helical" evidence="6">
    <location>
        <begin position="402"/>
        <end position="422"/>
    </location>
</feature>
<dbReference type="SUPFAM" id="SSF117074">
    <property type="entry name" value="Hypothetical protein PA1324"/>
    <property type="match status" value="1"/>
</dbReference>
<dbReference type="RefSeq" id="WP_090045979.1">
    <property type="nucleotide sequence ID" value="NZ_FNCC01000002.1"/>
</dbReference>
<gene>
    <name evidence="9" type="ORF">SAMN05216553_102128</name>
</gene>
<keyword evidence="6" id="KW-0812">Transmembrane</keyword>
<dbReference type="Gene3D" id="2.60.40.10">
    <property type="entry name" value="Immunoglobulins"/>
    <property type="match status" value="2"/>
</dbReference>
<sequence>MKKHFAVALTAALVLPATPAAAQDETITIGGLVYLDRNVNRVFDEGDVVWTDGLSVRVSEHDTGRIIGDFGTDASGRYRVVVPKGPEYAVTYINQDYATNRPMYGLITESTADADFNLIGQILAGSSFVDANGDGVKQAGERTHQGRIKVVGRSRSGRAIELETQPGADGTYSFDLPDGDFTITAPDLTAEGLALAPPRTPHDIDWLTGSHKLQQIWDEDRTDRLDLRYLEAKADIGLESAVTPVRDVYTIGDQLDLKLTLTNHGNVPVAPTFFLGSFAAKLLSHSENVTLRPGTDEDFTVNAKILPGQQVDVALRIELTDVEYTEVHALVRFNFGRLPDVGQQNNVAVKTIKVVARPTTGPGTTTEPTATTTTAAPTSTTDQAVAKAGNGSGLASTGASPLGFLGLGALLLAAGVGALFVARRRRS</sequence>
<dbReference type="PROSITE" id="PS50847">
    <property type="entry name" value="GRAM_POS_ANCHORING"/>
    <property type="match status" value="1"/>
</dbReference>
<evidence type="ECO:0000256" key="3">
    <source>
        <dbReference type="ARBA" id="ARBA00022729"/>
    </source>
</evidence>
<feature type="signal peptide" evidence="7">
    <location>
        <begin position="1"/>
        <end position="22"/>
    </location>
</feature>
<dbReference type="InterPro" id="IPR019931">
    <property type="entry name" value="LPXTG_anchor"/>
</dbReference>
<feature type="region of interest" description="Disordered" evidence="5">
    <location>
        <begin position="359"/>
        <end position="379"/>
    </location>
</feature>
<evidence type="ECO:0000256" key="1">
    <source>
        <dbReference type="ARBA" id="ARBA00022512"/>
    </source>
</evidence>
<evidence type="ECO:0000313" key="10">
    <source>
        <dbReference type="Proteomes" id="UP000199623"/>
    </source>
</evidence>
<evidence type="ECO:0000256" key="7">
    <source>
        <dbReference type="SAM" id="SignalP"/>
    </source>
</evidence>
<protein>
    <recommendedName>
        <fullName evidence="8">Gram-positive cocci surface proteins LPxTG domain-containing protein</fullName>
    </recommendedName>
</protein>
<keyword evidence="10" id="KW-1185">Reference proteome</keyword>
<feature type="chain" id="PRO_5011655039" description="Gram-positive cocci surface proteins LPxTG domain-containing protein" evidence="7">
    <location>
        <begin position="23"/>
        <end position="427"/>
    </location>
</feature>
<keyword evidence="6" id="KW-0472">Membrane</keyword>
<proteinExistence type="predicted"/>